<feature type="non-terminal residue" evidence="2">
    <location>
        <position position="104"/>
    </location>
</feature>
<name>A0A382ZZA3_9ZZZZ</name>
<feature type="non-terminal residue" evidence="2">
    <location>
        <position position="1"/>
    </location>
</feature>
<dbReference type="AlphaFoldDB" id="A0A382ZZA3"/>
<organism evidence="2">
    <name type="scientific">marine metagenome</name>
    <dbReference type="NCBI Taxonomy" id="408172"/>
    <lineage>
        <taxon>unclassified sequences</taxon>
        <taxon>metagenomes</taxon>
        <taxon>ecological metagenomes</taxon>
    </lineage>
</organism>
<gene>
    <name evidence="2" type="ORF">METZ01_LOCUS453830</name>
</gene>
<evidence type="ECO:0000256" key="1">
    <source>
        <dbReference type="SAM" id="Phobius"/>
    </source>
</evidence>
<keyword evidence="1" id="KW-0472">Membrane</keyword>
<keyword evidence="1" id="KW-1133">Transmembrane helix</keyword>
<protein>
    <submittedName>
        <fullName evidence="2">Uncharacterized protein</fullName>
    </submittedName>
</protein>
<proteinExistence type="predicted"/>
<keyword evidence="1" id="KW-0812">Transmembrane</keyword>
<dbReference type="EMBL" id="UINC01187975">
    <property type="protein sequence ID" value="SVE00976.1"/>
    <property type="molecule type" value="Genomic_DNA"/>
</dbReference>
<accession>A0A382ZZA3</accession>
<sequence>VDVLFGAFAGLGAGAVFAILGVGLVVAYRGSGVINFAHGAVAAYTAFTWDELRNTTRGAYVKDDGGSIFLPWFDPIPEWGFLKALHINNLPVEIYIMNDPPVWL</sequence>
<evidence type="ECO:0000313" key="2">
    <source>
        <dbReference type="EMBL" id="SVE00976.1"/>
    </source>
</evidence>
<feature type="transmembrane region" description="Helical" evidence="1">
    <location>
        <begin position="6"/>
        <end position="28"/>
    </location>
</feature>
<reference evidence="2" key="1">
    <citation type="submission" date="2018-05" db="EMBL/GenBank/DDBJ databases">
        <authorList>
            <person name="Lanie J.A."/>
            <person name="Ng W.-L."/>
            <person name="Kazmierczak K.M."/>
            <person name="Andrzejewski T.M."/>
            <person name="Davidsen T.M."/>
            <person name="Wayne K.J."/>
            <person name="Tettelin H."/>
            <person name="Glass J.I."/>
            <person name="Rusch D."/>
            <person name="Podicherti R."/>
            <person name="Tsui H.-C.T."/>
            <person name="Winkler M.E."/>
        </authorList>
    </citation>
    <scope>NUCLEOTIDE SEQUENCE</scope>
</reference>